<feature type="transmembrane region" description="Helical" evidence="1">
    <location>
        <begin position="6"/>
        <end position="28"/>
    </location>
</feature>
<dbReference type="SUPFAM" id="SSF110296">
    <property type="entry name" value="Oligoxyloglucan reducing end-specific cellobiohydrolase"/>
    <property type="match status" value="2"/>
</dbReference>
<protein>
    <recommendedName>
        <fullName evidence="2">Photosynthesis system II assembly factor Ycf48/Hcf136-like domain-containing protein</fullName>
    </recommendedName>
</protein>
<keyword evidence="1" id="KW-0812">Transmembrane</keyword>
<evidence type="ECO:0000256" key="1">
    <source>
        <dbReference type="SAM" id="Phobius"/>
    </source>
</evidence>
<evidence type="ECO:0000313" key="3">
    <source>
        <dbReference type="EMBL" id="OGZ94440.1"/>
    </source>
</evidence>
<comment type="caution">
    <text evidence="3">The sequence shown here is derived from an EMBL/GenBank/DDBJ whole genome shotgun (WGS) entry which is preliminary data.</text>
</comment>
<dbReference type="GO" id="GO:0010411">
    <property type="term" value="P:xyloglucan metabolic process"/>
    <property type="evidence" value="ECO:0007669"/>
    <property type="project" value="TreeGrafter"/>
</dbReference>
<keyword evidence="1" id="KW-0472">Membrane</keyword>
<evidence type="ECO:0000259" key="2">
    <source>
        <dbReference type="Pfam" id="PF14870"/>
    </source>
</evidence>
<dbReference type="EMBL" id="MHQC01000036">
    <property type="protein sequence ID" value="OGZ94440.1"/>
    <property type="molecule type" value="Genomic_DNA"/>
</dbReference>
<proteinExistence type="predicted"/>
<name>A0A1G2K7I3_9BACT</name>
<dbReference type="AlphaFoldDB" id="A0A1G2K7I3"/>
<dbReference type="InterPro" id="IPR052025">
    <property type="entry name" value="Xyloglucanase_GH74"/>
</dbReference>
<dbReference type="Pfam" id="PF14870">
    <property type="entry name" value="PSII_BNR"/>
    <property type="match status" value="1"/>
</dbReference>
<dbReference type="Gene3D" id="2.130.10.10">
    <property type="entry name" value="YVTN repeat-like/Quinoprotein amine dehydrogenase"/>
    <property type="match status" value="3"/>
</dbReference>
<keyword evidence="1" id="KW-1133">Transmembrane helix</keyword>
<dbReference type="PANTHER" id="PTHR43739">
    <property type="entry name" value="XYLOGLUCANASE (EUROFUNG)"/>
    <property type="match status" value="1"/>
</dbReference>
<accession>A0A1G2K7I3</accession>
<dbReference type="InterPro" id="IPR015943">
    <property type="entry name" value="WD40/YVTN_repeat-like_dom_sf"/>
</dbReference>
<feature type="domain" description="Photosynthesis system II assembly factor Ycf48/Hcf136-like" evidence="2">
    <location>
        <begin position="217"/>
        <end position="334"/>
    </location>
</feature>
<evidence type="ECO:0000313" key="4">
    <source>
        <dbReference type="Proteomes" id="UP000177152"/>
    </source>
</evidence>
<reference evidence="3 4" key="1">
    <citation type="journal article" date="2016" name="Nat. Commun.">
        <title>Thousands of microbial genomes shed light on interconnected biogeochemical processes in an aquifer system.</title>
        <authorList>
            <person name="Anantharaman K."/>
            <person name="Brown C.T."/>
            <person name="Hug L.A."/>
            <person name="Sharon I."/>
            <person name="Castelle C.J."/>
            <person name="Probst A.J."/>
            <person name="Thomas B.C."/>
            <person name="Singh A."/>
            <person name="Wilkins M.J."/>
            <person name="Karaoz U."/>
            <person name="Brodie E.L."/>
            <person name="Williams K.H."/>
            <person name="Hubbard S.S."/>
            <person name="Banfield J.F."/>
        </authorList>
    </citation>
    <scope>NUCLEOTIDE SEQUENCE [LARGE SCALE GENOMIC DNA]</scope>
</reference>
<dbReference type="PANTHER" id="PTHR43739:SF5">
    <property type="entry name" value="EXO-ALPHA-SIALIDASE"/>
    <property type="match status" value="1"/>
</dbReference>
<dbReference type="Proteomes" id="UP000177152">
    <property type="component" value="Unassembled WGS sequence"/>
</dbReference>
<gene>
    <name evidence="3" type="ORF">A2633_04150</name>
</gene>
<sequence length="361" mass="39788">MKTLLIVIISLAVLGIVFVIVLPFMLGYTPQTPQKASEAPEAKEVGIFRSQDKGGTWQRIVESENIVPINAYPILDMTFHPRGSDIIFAGTKGGGLWRNVSKSNTWDKIQDKNNVLDASSQIYKIAVDKSNPQDIYLAAYQGDRGRVLKSTDGGGSFQEIYFTPVEKFGVFDLYVGGGAVYMITGQGGFFISRDHGKSWRVVRWFLDGLIKLVVDPNNQSVMYILTPKGSIFRTTDSGESWLDISNYLSKYAGARLNQNLFIDQNSRLYLASNYGLITSKNQGKSWEEVPLIIPPQVLPVLSVAVSPDNASEIYVSASNELYKTEDGGKSWSVAASPSGKKLTMIKVDPQSTNTIYAVVTK</sequence>
<dbReference type="InterPro" id="IPR028203">
    <property type="entry name" value="PSII_CF48-like_dom"/>
</dbReference>
<organism evidence="3 4">
    <name type="scientific">Candidatus Sungbacteria bacterium RIFCSPHIGHO2_01_FULL_47_32</name>
    <dbReference type="NCBI Taxonomy" id="1802264"/>
    <lineage>
        <taxon>Bacteria</taxon>
        <taxon>Candidatus Sungiibacteriota</taxon>
    </lineage>
</organism>